<accession>A0A8W8HVT4</accession>
<proteinExistence type="predicted"/>
<dbReference type="Pfam" id="PF05049">
    <property type="entry name" value="IIGP"/>
    <property type="match status" value="1"/>
</dbReference>
<evidence type="ECO:0000313" key="1">
    <source>
        <dbReference type="EnsemblMetazoa" id="G11167.1:cds"/>
    </source>
</evidence>
<dbReference type="SUPFAM" id="SSF52540">
    <property type="entry name" value="P-loop containing nucleoside triphosphate hydrolases"/>
    <property type="match status" value="1"/>
</dbReference>
<dbReference type="AlphaFoldDB" id="A0A8W8HVT4"/>
<dbReference type="InterPro" id="IPR007743">
    <property type="entry name" value="Immunity-related_GTPase-like"/>
</dbReference>
<sequence>MESRSLESQIHLLKEKVHSHEGKPLTIAVVGQHGCGKSSFINTVLAVLTGEYHERAIVGSYGKRGGHVTHRVTRYAKQRYLGRSNRDEMRHGYPTFVDMMGFQNDENVNEFLEGVFEGRVREGTEFRGAQEQRKQHVSMQQLTSLLGNEIVSKVDRIIFVASAISRELPEELIKAVKLQASGGTREIPLFGVLTHADKINEKDQQFRNFENDFKECLGLSPMRYLRCTNYCSNFPQDNERNPDLEIPVMRFLRQVL</sequence>
<dbReference type="GO" id="GO:0016020">
    <property type="term" value="C:membrane"/>
    <property type="evidence" value="ECO:0007669"/>
    <property type="project" value="InterPro"/>
</dbReference>
<organism evidence="1 2">
    <name type="scientific">Magallana gigas</name>
    <name type="common">Pacific oyster</name>
    <name type="synonym">Crassostrea gigas</name>
    <dbReference type="NCBI Taxonomy" id="29159"/>
    <lineage>
        <taxon>Eukaryota</taxon>
        <taxon>Metazoa</taxon>
        <taxon>Spiralia</taxon>
        <taxon>Lophotrochozoa</taxon>
        <taxon>Mollusca</taxon>
        <taxon>Bivalvia</taxon>
        <taxon>Autobranchia</taxon>
        <taxon>Pteriomorphia</taxon>
        <taxon>Ostreida</taxon>
        <taxon>Ostreoidea</taxon>
        <taxon>Ostreidae</taxon>
        <taxon>Magallana</taxon>
    </lineage>
</organism>
<dbReference type="GO" id="GO:0005525">
    <property type="term" value="F:GTP binding"/>
    <property type="evidence" value="ECO:0007669"/>
    <property type="project" value="InterPro"/>
</dbReference>
<dbReference type="InterPro" id="IPR027417">
    <property type="entry name" value="P-loop_NTPase"/>
</dbReference>
<keyword evidence="2" id="KW-1185">Reference proteome</keyword>
<name>A0A8W8HVT4_MAGGI</name>
<evidence type="ECO:0008006" key="3">
    <source>
        <dbReference type="Google" id="ProtNLM"/>
    </source>
</evidence>
<dbReference type="Gene3D" id="3.40.50.300">
    <property type="entry name" value="P-loop containing nucleotide triphosphate hydrolases"/>
    <property type="match status" value="1"/>
</dbReference>
<dbReference type="Proteomes" id="UP000005408">
    <property type="component" value="Unassembled WGS sequence"/>
</dbReference>
<protein>
    <recommendedName>
        <fullName evidence="3">G domain-containing protein</fullName>
    </recommendedName>
</protein>
<reference evidence="1" key="1">
    <citation type="submission" date="2022-08" db="UniProtKB">
        <authorList>
            <consortium name="EnsemblMetazoa"/>
        </authorList>
    </citation>
    <scope>IDENTIFICATION</scope>
    <source>
        <strain evidence="1">05x7-T-G4-1.051#20</strain>
    </source>
</reference>
<dbReference type="EnsemblMetazoa" id="G11167.1">
    <property type="protein sequence ID" value="G11167.1:cds"/>
    <property type="gene ID" value="G11167"/>
</dbReference>
<evidence type="ECO:0000313" key="2">
    <source>
        <dbReference type="Proteomes" id="UP000005408"/>
    </source>
</evidence>
<dbReference type="CDD" id="cd00882">
    <property type="entry name" value="Ras_like_GTPase"/>
    <property type="match status" value="1"/>
</dbReference>